<keyword evidence="4" id="KW-1133">Transmembrane helix</keyword>
<evidence type="ECO:0000256" key="4">
    <source>
        <dbReference type="SAM" id="Phobius"/>
    </source>
</evidence>
<evidence type="ECO:0000313" key="5">
    <source>
        <dbReference type="EMBL" id="CAH2351608.1"/>
    </source>
</evidence>
<accession>A0A9P0QN50</accession>
<keyword evidence="2" id="KW-0521">NADP</keyword>
<dbReference type="PANTHER" id="PTHR24320">
    <property type="entry name" value="RETINOL DEHYDROGENASE"/>
    <property type="match status" value="1"/>
</dbReference>
<proteinExistence type="inferred from homology"/>
<dbReference type="AlphaFoldDB" id="A0A9P0QN50"/>
<evidence type="ECO:0000313" key="6">
    <source>
        <dbReference type="Proteomes" id="UP000837801"/>
    </source>
</evidence>
<evidence type="ECO:0000256" key="1">
    <source>
        <dbReference type="ARBA" id="ARBA00006484"/>
    </source>
</evidence>
<dbReference type="SUPFAM" id="SSF51735">
    <property type="entry name" value="NAD(P)-binding Rossmann-fold domains"/>
    <property type="match status" value="1"/>
</dbReference>
<evidence type="ECO:0000256" key="3">
    <source>
        <dbReference type="ARBA" id="ARBA00023002"/>
    </source>
</evidence>
<keyword evidence="6" id="KW-1185">Reference proteome</keyword>
<protein>
    <submittedName>
        <fullName evidence="5">Probable oxidoreductase Env9p</fullName>
    </submittedName>
</protein>
<comment type="similarity">
    <text evidence="1">Belongs to the short-chain dehydrogenases/reductases (SDR) family.</text>
</comment>
<dbReference type="PRINTS" id="PR00081">
    <property type="entry name" value="GDHRDH"/>
</dbReference>
<reference evidence="5" key="1">
    <citation type="submission" date="2022-03" db="EMBL/GenBank/DDBJ databases">
        <authorList>
            <person name="Legras J.-L."/>
            <person name="Devillers H."/>
            <person name="Grondin C."/>
        </authorList>
    </citation>
    <scope>NUCLEOTIDE SEQUENCE</scope>
    <source>
        <strain evidence="5">CLIB 1423</strain>
    </source>
</reference>
<dbReference type="InterPro" id="IPR036291">
    <property type="entry name" value="NAD(P)-bd_dom_sf"/>
</dbReference>
<dbReference type="GO" id="GO:0016491">
    <property type="term" value="F:oxidoreductase activity"/>
    <property type="evidence" value="ECO:0007669"/>
    <property type="project" value="UniProtKB-KW"/>
</dbReference>
<feature type="transmembrane region" description="Helical" evidence="4">
    <location>
        <begin position="31"/>
        <end position="51"/>
    </location>
</feature>
<dbReference type="EMBL" id="CAKXYY010000004">
    <property type="protein sequence ID" value="CAH2351608.1"/>
    <property type="molecule type" value="Genomic_DNA"/>
</dbReference>
<comment type="caution">
    <text evidence="5">The sequence shown here is derived from an EMBL/GenBank/DDBJ whole genome shotgun (WGS) entry which is preliminary data.</text>
</comment>
<evidence type="ECO:0000256" key="2">
    <source>
        <dbReference type="ARBA" id="ARBA00022857"/>
    </source>
</evidence>
<organism evidence="5 6">
    <name type="scientific">[Candida] railenensis</name>
    <dbReference type="NCBI Taxonomy" id="45579"/>
    <lineage>
        <taxon>Eukaryota</taxon>
        <taxon>Fungi</taxon>
        <taxon>Dikarya</taxon>
        <taxon>Ascomycota</taxon>
        <taxon>Saccharomycotina</taxon>
        <taxon>Pichiomycetes</taxon>
        <taxon>Debaryomycetaceae</taxon>
        <taxon>Kurtzmaniella</taxon>
    </lineage>
</organism>
<dbReference type="OrthoDB" id="191139at2759"/>
<dbReference type="Pfam" id="PF00106">
    <property type="entry name" value="adh_short"/>
    <property type="match status" value="1"/>
</dbReference>
<name>A0A9P0QN50_9ASCO</name>
<dbReference type="Gene3D" id="3.40.50.720">
    <property type="entry name" value="NAD(P)-binding Rossmann-like Domain"/>
    <property type="match status" value="1"/>
</dbReference>
<keyword evidence="4" id="KW-0472">Membrane</keyword>
<gene>
    <name evidence="5" type="ORF">CLIB1423_04S01904</name>
</gene>
<keyword evidence="4" id="KW-0812">Transmembrane</keyword>
<sequence>MTYVNHKVLNYTQFYNPETSPYLNPSNDRRVAVVTGASAGIGWFTVLHLYLHGYIVYIFGRSDGKVLKAIEDIHEEASRRVEKYGSMEKSMRWLGELHYIHIDLVDLRTIDNAVYHFSLREKTLHILVCNAGIMGVPFEVTRDGFELQHQVNYVSHFLLTLKLLPFIKNVARARKIQPRIVTLSSFSHKFVYKTFPPGEFVKKNPDYVFTWVRYGLSKLALIHFAKMLNKYFPYILSVSVHPGFVLNTELYNHWKQIKFIGIFAKGMFKAGDSTIGVTNEEGSFATLRAALDTSLCAKRDGGKYYITGGQEAVPSIEGTNMEAAQNTWDWTIKELKARHYIRPEEMIRTNSKRFKRKFAPLVRKSIT</sequence>
<keyword evidence="3" id="KW-0560">Oxidoreductase</keyword>
<dbReference type="PANTHER" id="PTHR24320:SF282">
    <property type="entry name" value="WW DOMAIN-CONTAINING OXIDOREDUCTASE"/>
    <property type="match status" value="1"/>
</dbReference>
<dbReference type="Proteomes" id="UP000837801">
    <property type="component" value="Unassembled WGS sequence"/>
</dbReference>
<dbReference type="InterPro" id="IPR002347">
    <property type="entry name" value="SDR_fam"/>
</dbReference>